<sequence>MESVQPISHSAYPPLSGDIKVDGVLKFKCVSDELIQLEKKNKDLKIRLPILVEYALDSWSEKLPSVRFTLHSPKTDNTGHTAAYLHFGCQLWTIDDVVHDLKDVLDNDIVTLFLRSCCI</sequence>
<accession>A0AAV4NY79</accession>
<gene>
    <name evidence="1" type="ORF">CEXT_352541</name>
</gene>
<dbReference type="Proteomes" id="UP001054945">
    <property type="component" value="Unassembled WGS sequence"/>
</dbReference>
<reference evidence="1 2" key="1">
    <citation type="submission" date="2021-06" db="EMBL/GenBank/DDBJ databases">
        <title>Caerostris extrusa draft genome.</title>
        <authorList>
            <person name="Kono N."/>
            <person name="Arakawa K."/>
        </authorList>
    </citation>
    <scope>NUCLEOTIDE SEQUENCE [LARGE SCALE GENOMIC DNA]</scope>
</reference>
<proteinExistence type="predicted"/>
<keyword evidence="2" id="KW-1185">Reference proteome</keyword>
<evidence type="ECO:0000313" key="1">
    <source>
        <dbReference type="EMBL" id="GIX88559.1"/>
    </source>
</evidence>
<dbReference type="EMBL" id="BPLR01021336">
    <property type="protein sequence ID" value="GIX88559.1"/>
    <property type="molecule type" value="Genomic_DNA"/>
</dbReference>
<organism evidence="1 2">
    <name type="scientific">Caerostris extrusa</name>
    <name type="common">Bark spider</name>
    <name type="synonym">Caerostris bankana</name>
    <dbReference type="NCBI Taxonomy" id="172846"/>
    <lineage>
        <taxon>Eukaryota</taxon>
        <taxon>Metazoa</taxon>
        <taxon>Ecdysozoa</taxon>
        <taxon>Arthropoda</taxon>
        <taxon>Chelicerata</taxon>
        <taxon>Arachnida</taxon>
        <taxon>Araneae</taxon>
        <taxon>Araneomorphae</taxon>
        <taxon>Entelegynae</taxon>
        <taxon>Araneoidea</taxon>
        <taxon>Araneidae</taxon>
        <taxon>Caerostris</taxon>
    </lineage>
</organism>
<comment type="caution">
    <text evidence="1">The sequence shown here is derived from an EMBL/GenBank/DDBJ whole genome shotgun (WGS) entry which is preliminary data.</text>
</comment>
<dbReference type="AlphaFoldDB" id="A0AAV4NY79"/>
<protein>
    <submittedName>
        <fullName evidence="1">Uncharacterized protein</fullName>
    </submittedName>
</protein>
<evidence type="ECO:0000313" key="2">
    <source>
        <dbReference type="Proteomes" id="UP001054945"/>
    </source>
</evidence>
<name>A0AAV4NY79_CAEEX</name>